<organism evidence="2 3">
    <name type="scientific">Oleoguttula mirabilis</name>
    <dbReference type="NCBI Taxonomy" id="1507867"/>
    <lineage>
        <taxon>Eukaryota</taxon>
        <taxon>Fungi</taxon>
        <taxon>Dikarya</taxon>
        <taxon>Ascomycota</taxon>
        <taxon>Pezizomycotina</taxon>
        <taxon>Dothideomycetes</taxon>
        <taxon>Dothideomycetidae</taxon>
        <taxon>Mycosphaerellales</taxon>
        <taxon>Teratosphaeriaceae</taxon>
        <taxon>Oleoguttula</taxon>
    </lineage>
</organism>
<feature type="signal peptide" evidence="1">
    <location>
        <begin position="1"/>
        <end position="20"/>
    </location>
</feature>
<comment type="caution">
    <text evidence="2">The sequence shown here is derived from an EMBL/GenBank/DDBJ whole genome shotgun (WGS) entry which is preliminary data.</text>
</comment>
<protein>
    <submittedName>
        <fullName evidence="2">Uncharacterized protein</fullName>
    </submittedName>
</protein>
<feature type="chain" id="PRO_5043350676" evidence="1">
    <location>
        <begin position="21"/>
        <end position="228"/>
    </location>
</feature>
<name>A0AAV9JQH5_9PEZI</name>
<evidence type="ECO:0000313" key="2">
    <source>
        <dbReference type="EMBL" id="KAK4547454.1"/>
    </source>
</evidence>
<keyword evidence="3" id="KW-1185">Reference proteome</keyword>
<reference evidence="2 3" key="1">
    <citation type="submission" date="2021-11" db="EMBL/GenBank/DDBJ databases">
        <title>Black yeast isolated from Biological Soil Crust.</title>
        <authorList>
            <person name="Kurbessoian T."/>
        </authorList>
    </citation>
    <scope>NUCLEOTIDE SEQUENCE [LARGE SCALE GENOMIC DNA]</scope>
    <source>
        <strain evidence="2 3">CCFEE 5522</strain>
    </source>
</reference>
<evidence type="ECO:0000256" key="1">
    <source>
        <dbReference type="SAM" id="SignalP"/>
    </source>
</evidence>
<proteinExistence type="predicted"/>
<dbReference type="AlphaFoldDB" id="A0AAV9JQH5"/>
<gene>
    <name evidence="2" type="ORF">LTR36_001110</name>
</gene>
<dbReference type="Proteomes" id="UP001324427">
    <property type="component" value="Unassembled WGS sequence"/>
</dbReference>
<keyword evidence="1" id="KW-0732">Signal</keyword>
<accession>A0AAV9JQH5</accession>
<sequence>MKTTTAVIASLATLSQLACATYLESTFANYFSTGPVATNSWIREANTTLVLPKTNSPQVGNLALWPGMGTSGGDLIQALAISSDNGETCTTESGFWCITASTLESEQIEGTLVPAAAGSLVTMHYKYNDTSSQYDQTVSLNGTVVSKISTSSGHAQGWGTAIECQETECGFVPGHKYINTKLTMDVADPDYGQTLATYNATGELTTADGGLTWTVATIVIGATTFSAS</sequence>
<dbReference type="EMBL" id="JAVFHQ010000011">
    <property type="protein sequence ID" value="KAK4547454.1"/>
    <property type="molecule type" value="Genomic_DNA"/>
</dbReference>
<evidence type="ECO:0000313" key="3">
    <source>
        <dbReference type="Proteomes" id="UP001324427"/>
    </source>
</evidence>